<dbReference type="AlphaFoldDB" id="A0AAW2F5U7"/>
<keyword evidence="2" id="KW-0812">Transmembrane</keyword>
<evidence type="ECO:0000256" key="2">
    <source>
        <dbReference type="SAM" id="Phobius"/>
    </source>
</evidence>
<accession>A0AAW2F5U7</accession>
<dbReference type="Proteomes" id="UP001430953">
    <property type="component" value="Unassembled WGS sequence"/>
</dbReference>
<organism evidence="3 4">
    <name type="scientific">Cardiocondyla obscurior</name>
    <dbReference type="NCBI Taxonomy" id="286306"/>
    <lineage>
        <taxon>Eukaryota</taxon>
        <taxon>Metazoa</taxon>
        <taxon>Ecdysozoa</taxon>
        <taxon>Arthropoda</taxon>
        <taxon>Hexapoda</taxon>
        <taxon>Insecta</taxon>
        <taxon>Pterygota</taxon>
        <taxon>Neoptera</taxon>
        <taxon>Endopterygota</taxon>
        <taxon>Hymenoptera</taxon>
        <taxon>Apocrita</taxon>
        <taxon>Aculeata</taxon>
        <taxon>Formicoidea</taxon>
        <taxon>Formicidae</taxon>
        <taxon>Myrmicinae</taxon>
        <taxon>Cardiocondyla</taxon>
    </lineage>
</organism>
<feature type="transmembrane region" description="Helical" evidence="2">
    <location>
        <begin position="506"/>
        <end position="527"/>
    </location>
</feature>
<feature type="transmembrane region" description="Helical" evidence="2">
    <location>
        <begin position="1002"/>
        <end position="1027"/>
    </location>
</feature>
<reference evidence="3 4" key="1">
    <citation type="submission" date="2023-03" db="EMBL/GenBank/DDBJ databases">
        <title>High recombination rates correlate with genetic variation in Cardiocondyla obscurior ants.</title>
        <authorList>
            <person name="Errbii M."/>
        </authorList>
    </citation>
    <scope>NUCLEOTIDE SEQUENCE [LARGE SCALE GENOMIC DNA]</scope>
    <source>
        <strain evidence="3">Alpha-2009</strain>
        <tissue evidence="3">Whole body</tissue>
    </source>
</reference>
<protein>
    <recommendedName>
        <fullName evidence="5">Meckelin</fullName>
    </recommendedName>
</protein>
<gene>
    <name evidence="3" type="ORF">PUN28_014061</name>
</gene>
<dbReference type="EMBL" id="JADYXP020000014">
    <property type="protein sequence ID" value="KAL0110853.1"/>
    <property type="molecule type" value="Genomic_DNA"/>
</dbReference>
<dbReference type="PANTHER" id="PTHR21274">
    <property type="entry name" value="MECKELIN"/>
    <property type="match status" value="1"/>
</dbReference>
<comment type="caution">
    <text evidence="3">The sequence shown here is derived from an EMBL/GenBank/DDBJ whole genome shotgun (WGS) entry which is preliminary data.</text>
</comment>
<evidence type="ECO:0000313" key="3">
    <source>
        <dbReference type="EMBL" id="KAL0110853.1"/>
    </source>
</evidence>
<sequence length="1050" mass="120935">MATSLRRDVTTNMNYTRGWRNFYLSLIVVFWATLASALRVNYEVLESWDPDACKYDEYFDAVSLSCVRCNASKNLVPAADRLRCQCDESSGMIGSENGHPLCTACDPNMTATADGRNCILRPNETCRCSSNQIRLDRNVNGALLDAVLCVTCVQGTYPSPDCTKCLPCDREYSGHVNCMCPSTTHVRLRSYCLHKDDVADWPDIRSTYLVKFRSENVDSYYLRSELQVAVHLCKNYVTDFVTDGFQKKDRIACEHLSNICALTLYSDNVACMFFMHTAMAPVWLFYNKEDGAAVINNTRIPERYSLKKGDNNTFLDFTIARFALNGKFLSIGRPIFPCQILRNVRFGVNFSRKCKITAAELFNAQVELLSPYLTFKQDNKSFIHALPVIVKSSDQNIKNIKEILHQQLVRKFFLVDNISGFKALPVFMHSGLTKAAEPSALRYMKSLIVLVNVQNEKNHAKIFAPILIVEYDELTYQDFLDNSDVTIDYKVVFTLNDNDIDYNIQITIGIFTGIALIFSSVKAWNYYKRNYNGNLSVAVLFWFLVYAMGATGNAIMFVCISACVYLFVFYKGQTVPYILLPDENSEENIRTYIIVAFSFKLVEMIGFVCQHWNLSVFFIDWEQSRMTRDQPKYDSPHTSLKKLYSNRFPKSEDKSSKITSDIIASKRRRRFHRTNRNASPSELSKSSSTEKNTPDFSSVCSIARSPLQEATERSYTHDFPISIWRTYFIANEWCKLQTRRRINTALQSIYTLCILQIFKLESWMLAIPESTTANKSVEIENNFTLQYAICMFVYIFVYLAQWLVRLAFYERYIRNRLQKFVDLCSIANISVFILAHNYYGFYVHGRSVHGFADTDLPTLINDLKKEEDNLCAHRGLVPGTTDQTFILSLTQSFKSLYDELTKQKSNGNIGIFKGSDAASKNWKQLFETKAKIRLFLMQFLDHCSEHEDYIIKERHMLEKLWDVSFEDAKDKSVFYIDNNYSFNKVLLHGNEWLLATFEITTFAFFLALHNSYIVASIATVIISQLFLMIIKCNVKTNLCDKSLLDKRFLM</sequence>
<keyword evidence="2" id="KW-1133">Transmembrane helix</keyword>
<evidence type="ECO:0000256" key="1">
    <source>
        <dbReference type="SAM" id="MobiDB-lite"/>
    </source>
</evidence>
<proteinExistence type="predicted"/>
<feature type="transmembrane region" description="Helical" evidence="2">
    <location>
        <begin position="539"/>
        <end position="569"/>
    </location>
</feature>
<dbReference type="PANTHER" id="PTHR21274:SF0">
    <property type="entry name" value="MECKELIN"/>
    <property type="match status" value="1"/>
</dbReference>
<dbReference type="InterPro" id="IPR019170">
    <property type="entry name" value="Meckelin"/>
</dbReference>
<evidence type="ECO:0008006" key="5">
    <source>
        <dbReference type="Google" id="ProtNLM"/>
    </source>
</evidence>
<keyword evidence="2" id="KW-0472">Membrane</keyword>
<name>A0AAW2F5U7_9HYME</name>
<evidence type="ECO:0000313" key="4">
    <source>
        <dbReference type="Proteomes" id="UP001430953"/>
    </source>
</evidence>
<feature type="transmembrane region" description="Helical" evidence="2">
    <location>
        <begin position="21"/>
        <end position="40"/>
    </location>
</feature>
<feature type="region of interest" description="Disordered" evidence="1">
    <location>
        <begin position="674"/>
        <end position="697"/>
    </location>
</feature>
<dbReference type="Pfam" id="PF09773">
    <property type="entry name" value="Meckelin"/>
    <property type="match status" value="2"/>
</dbReference>
<dbReference type="GO" id="GO:0060271">
    <property type="term" value="P:cilium assembly"/>
    <property type="evidence" value="ECO:0007669"/>
    <property type="project" value="InterPro"/>
</dbReference>
<feature type="transmembrane region" description="Helical" evidence="2">
    <location>
        <begin position="745"/>
        <end position="765"/>
    </location>
</feature>
<dbReference type="GO" id="GO:0036038">
    <property type="term" value="C:MKS complex"/>
    <property type="evidence" value="ECO:0007669"/>
    <property type="project" value="InterPro"/>
</dbReference>
<keyword evidence="4" id="KW-1185">Reference proteome</keyword>
<feature type="transmembrane region" description="Helical" evidence="2">
    <location>
        <begin position="589"/>
        <end position="609"/>
    </location>
</feature>
<feature type="transmembrane region" description="Helical" evidence="2">
    <location>
        <begin position="785"/>
        <end position="808"/>
    </location>
</feature>